<accession>A0A427YTF1</accession>
<evidence type="ECO:0000256" key="6">
    <source>
        <dbReference type="ARBA" id="ARBA00023034"/>
    </source>
</evidence>
<dbReference type="GO" id="GO:0006891">
    <property type="term" value="P:intra-Golgi vesicle-mediated transport"/>
    <property type="evidence" value="ECO:0007669"/>
    <property type="project" value="TreeGrafter"/>
</dbReference>
<dbReference type="GO" id="GO:0017119">
    <property type="term" value="C:Golgi transport complex"/>
    <property type="evidence" value="ECO:0007669"/>
    <property type="project" value="InterPro"/>
</dbReference>
<evidence type="ECO:0000256" key="3">
    <source>
        <dbReference type="ARBA" id="ARBA00020983"/>
    </source>
</evidence>
<keyword evidence="5" id="KW-0653">Protein transport</keyword>
<dbReference type="Proteomes" id="UP000279259">
    <property type="component" value="Unassembled WGS sequence"/>
</dbReference>
<dbReference type="GO" id="GO:0015031">
    <property type="term" value="P:protein transport"/>
    <property type="evidence" value="ECO:0007669"/>
    <property type="project" value="UniProtKB-KW"/>
</dbReference>
<feature type="region of interest" description="Disordered" evidence="9">
    <location>
        <begin position="774"/>
        <end position="829"/>
    </location>
</feature>
<dbReference type="OrthoDB" id="1661054at2759"/>
<feature type="region of interest" description="Disordered" evidence="9">
    <location>
        <begin position="619"/>
        <end position="660"/>
    </location>
</feature>
<evidence type="ECO:0000256" key="4">
    <source>
        <dbReference type="ARBA" id="ARBA00022448"/>
    </source>
</evidence>
<dbReference type="EMBL" id="RSCD01000002">
    <property type="protein sequence ID" value="RSH94357.1"/>
    <property type="molecule type" value="Genomic_DNA"/>
</dbReference>
<dbReference type="InterPro" id="IPR016159">
    <property type="entry name" value="Cullin_repeat-like_dom_sf"/>
</dbReference>
<comment type="caution">
    <text evidence="10">The sequence shown here is derived from an EMBL/GenBank/DDBJ whole genome shotgun (WGS) entry which is preliminary data.</text>
</comment>
<dbReference type="PANTHER" id="PTHR21311">
    <property type="entry name" value="CONSERVED OLIGOMERIC GOLGI COMPLEX COMPONENT 8"/>
    <property type="match status" value="1"/>
</dbReference>
<sequence length="829" mass="89029">MDAGQDEDTHIPVLADLLEATARASKLERPDFSSSYLDHLVSLPLDDLLREPSLISNESSTIESELVNLCFREYSTFTSVHRCSAAVQSAFDDFDVSLTRLLDSVPALEAECRTFTSATSPIQQARAKATLVQEHQDKLLELLEIPRLMDACVRNGYYQEAMELASHTELLGTRYGVALVQDVAEEVGDVVQVMLAQLLALLREPVKLPTLVKAVSFLRRLGTMTESELGLVFLASRLYNFRSQLEHIERDRIEPVRYVRKYVDLFREHVYDIISQFSAIFEASAQLVSFASQCVGDLVHLVSSYVPRVASDSASLSSILVQLAYCAQSFARVGLDFSALVGEPFTDSVLAIYAQAVSTTTLDLSKTLRDTAKSAADPATLFAQGSSVQQFPPLALFMNGHLSALNSLRLLAPMEIYPNVVRVQSDSLTAATQAVLQFVQQSGAADTPASPRARLIRRNTETQLTPEGRLARKRESKRVLVALADAWIDVVVPILVNGLQGGVYEEKADPVDAMLAELRAWADANRERRNDIDEAIEELATAVNGHSEAAARPDLANGLDTDADTSRPIDSDHVAVTTAVSDQYSAQATMNSDSAMPTADSTTLAYGDETSSTAIDLPAAEPHDAPASSPGLDTVETTTVGDADATPTVAVPDQPVSNHGEDEIKATFAGGSEQGITVEPAFAMPETLVSQTSVLEPVLPLAVNTSERLEAGLDPSVPGGPVEHVAPAAVETVFLAPANLEPETDITAKLKVGPETSPPSGPVEHVAPEAVETIFLPSANPEAANPEADPEVAEDTPTATGNNSEQDEPSAEPNAATKPKKKKKKKSKK</sequence>
<keyword evidence="4" id="KW-0813">Transport</keyword>
<evidence type="ECO:0000313" key="10">
    <source>
        <dbReference type="EMBL" id="RSH94357.1"/>
    </source>
</evidence>
<keyword evidence="7" id="KW-0472">Membrane</keyword>
<dbReference type="PANTHER" id="PTHR21311:SF0">
    <property type="entry name" value="CONSERVED OLIGOMERIC GOLGI COMPLEX SUBUNIT 8"/>
    <property type="match status" value="1"/>
</dbReference>
<feature type="compositionally biased region" description="Basic residues" evidence="9">
    <location>
        <begin position="818"/>
        <end position="829"/>
    </location>
</feature>
<evidence type="ECO:0000256" key="7">
    <source>
        <dbReference type="ARBA" id="ARBA00023136"/>
    </source>
</evidence>
<evidence type="ECO:0000256" key="2">
    <source>
        <dbReference type="ARBA" id="ARBA00006419"/>
    </source>
</evidence>
<comment type="subcellular location">
    <subcellularLocation>
        <location evidence="1">Golgi apparatus membrane</location>
        <topology evidence="1">Peripheral membrane protein</topology>
    </subcellularLocation>
</comment>
<evidence type="ECO:0000313" key="11">
    <source>
        <dbReference type="Proteomes" id="UP000279259"/>
    </source>
</evidence>
<dbReference type="Pfam" id="PF04124">
    <property type="entry name" value="Dor1"/>
    <property type="match status" value="1"/>
</dbReference>
<name>A0A427YTF1_9TREE</name>
<evidence type="ECO:0000256" key="9">
    <source>
        <dbReference type="SAM" id="MobiDB-lite"/>
    </source>
</evidence>
<dbReference type="AlphaFoldDB" id="A0A427YTF1"/>
<dbReference type="GO" id="GO:0000139">
    <property type="term" value="C:Golgi membrane"/>
    <property type="evidence" value="ECO:0007669"/>
    <property type="project" value="UniProtKB-SubCell"/>
</dbReference>
<feature type="compositionally biased region" description="Low complexity" evidence="9">
    <location>
        <begin position="777"/>
        <end position="787"/>
    </location>
</feature>
<proteinExistence type="inferred from homology"/>
<keyword evidence="11" id="KW-1185">Reference proteome</keyword>
<keyword evidence="6" id="KW-0333">Golgi apparatus</keyword>
<organism evidence="10 11">
    <name type="scientific">Saitozyma podzolica</name>
    <dbReference type="NCBI Taxonomy" id="1890683"/>
    <lineage>
        <taxon>Eukaryota</taxon>
        <taxon>Fungi</taxon>
        <taxon>Dikarya</taxon>
        <taxon>Basidiomycota</taxon>
        <taxon>Agaricomycotina</taxon>
        <taxon>Tremellomycetes</taxon>
        <taxon>Tremellales</taxon>
        <taxon>Trimorphomycetaceae</taxon>
        <taxon>Saitozyma</taxon>
    </lineage>
</organism>
<gene>
    <name evidence="10" type="ORF">EHS25_004160</name>
</gene>
<dbReference type="SUPFAM" id="SSF74788">
    <property type="entry name" value="Cullin repeat-like"/>
    <property type="match status" value="1"/>
</dbReference>
<evidence type="ECO:0000256" key="8">
    <source>
        <dbReference type="ARBA" id="ARBA00031347"/>
    </source>
</evidence>
<evidence type="ECO:0000256" key="1">
    <source>
        <dbReference type="ARBA" id="ARBA00004395"/>
    </source>
</evidence>
<protein>
    <recommendedName>
        <fullName evidence="3">Conserved oligomeric Golgi complex subunit 8</fullName>
    </recommendedName>
    <alternativeName>
        <fullName evidence="8">Component of oligomeric Golgi complex 8</fullName>
    </alternativeName>
</protein>
<dbReference type="InterPro" id="IPR007255">
    <property type="entry name" value="COG8"/>
</dbReference>
<evidence type="ECO:0000256" key="5">
    <source>
        <dbReference type="ARBA" id="ARBA00022927"/>
    </source>
</evidence>
<reference evidence="10 11" key="1">
    <citation type="submission" date="2018-11" db="EMBL/GenBank/DDBJ databases">
        <title>Genome sequence of Saitozyma podzolica DSM 27192.</title>
        <authorList>
            <person name="Aliyu H."/>
            <person name="Gorte O."/>
            <person name="Ochsenreither K."/>
        </authorList>
    </citation>
    <scope>NUCLEOTIDE SEQUENCE [LARGE SCALE GENOMIC DNA]</scope>
    <source>
        <strain evidence="10 11">DSM 27192</strain>
    </source>
</reference>
<dbReference type="STRING" id="1890683.A0A427YTF1"/>
<comment type="similarity">
    <text evidence="2">Belongs to the COG8 family.</text>
</comment>